<dbReference type="AlphaFoldDB" id="E1F1G4"/>
<dbReference type="Proteomes" id="UP000008974">
    <property type="component" value="Unassembled WGS sequence"/>
</dbReference>
<dbReference type="GO" id="GO:1990189">
    <property type="term" value="F:protein N-terminal-serine acetyltransferase activity"/>
    <property type="evidence" value="ECO:0007669"/>
    <property type="project" value="TreeGrafter"/>
</dbReference>
<keyword evidence="1 5" id="KW-0808">Transferase</keyword>
<comment type="caution">
    <text evidence="5">The sequence shown here is derived from an EMBL/GenBank/DDBJ whole genome shotgun (WGS) entry which is preliminary data.</text>
</comment>
<evidence type="ECO:0000256" key="1">
    <source>
        <dbReference type="ARBA" id="ARBA00022679"/>
    </source>
</evidence>
<dbReference type="CDD" id="cd04301">
    <property type="entry name" value="NAT_SF"/>
    <property type="match status" value="1"/>
</dbReference>
<dbReference type="STRING" id="658858.E1F1G4"/>
<dbReference type="OMA" id="MSMQNAN"/>
<sequence length="214" mass="24220">MFSIRRATCGDFLEIQKCNLTCLPENYPIKYFLQHHLKWPQLTYVCSVAGKVVGYVMGKIDDEDNPKQAHGHITSVAVHRDYRGMGIAEALMQQVLQEMRTTYGLPSCKLNVRVSNAGAQHVYKDMLGFELERLDEGYFQDKEDSQFLSCDFTKPEVLAKLRPIIGCLDELDDSEEDISISINGRPVITKELCKAQLKNMLQGEQPLSSVVEEA</sequence>
<proteinExistence type="inferred from homology"/>
<keyword evidence="2" id="KW-0012">Acyltransferase</keyword>
<evidence type="ECO:0000256" key="3">
    <source>
        <dbReference type="ARBA" id="ARBA00025786"/>
    </source>
</evidence>
<evidence type="ECO:0000256" key="2">
    <source>
        <dbReference type="ARBA" id="ARBA00023315"/>
    </source>
</evidence>
<dbReference type="InterPro" id="IPR045047">
    <property type="entry name" value="Ard1-like"/>
</dbReference>
<dbReference type="EMBL" id="ACVC01000123">
    <property type="protein sequence ID" value="EFO63645.1"/>
    <property type="molecule type" value="Genomic_DNA"/>
</dbReference>
<evidence type="ECO:0000259" key="4">
    <source>
        <dbReference type="PROSITE" id="PS51186"/>
    </source>
</evidence>
<dbReference type="PANTHER" id="PTHR23091">
    <property type="entry name" value="N-TERMINAL ACETYLTRANSFERASE"/>
    <property type="match status" value="1"/>
</dbReference>
<dbReference type="PROSITE" id="PS51186">
    <property type="entry name" value="GNAT"/>
    <property type="match status" value="1"/>
</dbReference>
<organism evidence="5 6">
    <name type="scientific">Giardia intestinalis (strain P15)</name>
    <name type="common">Giardia lamblia</name>
    <dbReference type="NCBI Taxonomy" id="658858"/>
    <lineage>
        <taxon>Eukaryota</taxon>
        <taxon>Metamonada</taxon>
        <taxon>Diplomonadida</taxon>
        <taxon>Hexamitidae</taxon>
        <taxon>Giardiinae</taxon>
        <taxon>Giardia</taxon>
    </lineage>
</organism>
<accession>E1F1G4</accession>
<dbReference type="Pfam" id="PF00583">
    <property type="entry name" value="Acetyltransf_1"/>
    <property type="match status" value="1"/>
</dbReference>
<dbReference type="SUPFAM" id="SSF55729">
    <property type="entry name" value="Acyl-CoA N-acyltransferases (Nat)"/>
    <property type="match status" value="1"/>
</dbReference>
<dbReference type="InterPro" id="IPR000182">
    <property type="entry name" value="GNAT_dom"/>
</dbReference>
<name>E1F1G4_GIAIA</name>
<dbReference type="PANTHER" id="PTHR23091:SF4">
    <property type="entry name" value="N-TERMINAL AMINO-ACID N(ALPHA)-ACETYLTRANSFERASE NATA"/>
    <property type="match status" value="1"/>
</dbReference>
<dbReference type="OrthoDB" id="25586at2759"/>
<comment type="similarity">
    <text evidence="3">Belongs to the acetyltransferase family. ARD1 subfamily.</text>
</comment>
<dbReference type="GO" id="GO:0031415">
    <property type="term" value="C:NatA complex"/>
    <property type="evidence" value="ECO:0007669"/>
    <property type="project" value="InterPro"/>
</dbReference>
<reference evidence="5 6" key="1">
    <citation type="journal article" date="2010" name="BMC Genomics">
        <title>Genome analysis and comparative genomics of a Giardia intestinalis assemblage E isolate.</title>
        <authorList>
            <person name="Jerlstrom-Hultqvist J."/>
            <person name="Franzen O."/>
            <person name="Ankarklev J."/>
            <person name="Xu F."/>
            <person name="Nohynkova E."/>
            <person name="Andersson J.O."/>
            <person name="Svard S.G."/>
            <person name="Andersson B."/>
        </authorList>
    </citation>
    <scope>NUCLEOTIDE SEQUENCE [LARGE SCALE GENOMIC DNA]</scope>
    <source>
        <strain evidence="5 6">P15</strain>
    </source>
</reference>
<evidence type="ECO:0000313" key="6">
    <source>
        <dbReference type="Proteomes" id="UP000008974"/>
    </source>
</evidence>
<dbReference type="VEuPathDB" id="GiardiaDB:GLP15_193"/>
<feature type="domain" description="N-acetyltransferase" evidence="4">
    <location>
        <begin position="2"/>
        <end position="153"/>
    </location>
</feature>
<dbReference type="Gene3D" id="3.40.630.30">
    <property type="match status" value="1"/>
</dbReference>
<protein>
    <submittedName>
        <fullName evidence="5">N-terminal acetyltransferase complex ARD1 subunit, putative</fullName>
    </submittedName>
</protein>
<evidence type="ECO:0000313" key="5">
    <source>
        <dbReference type="EMBL" id="EFO63645.1"/>
    </source>
</evidence>
<gene>
    <name evidence="5" type="ORF">GLP15_193</name>
</gene>
<dbReference type="InterPro" id="IPR016181">
    <property type="entry name" value="Acyl_CoA_acyltransferase"/>
</dbReference>
<dbReference type="GO" id="GO:1990190">
    <property type="term" value="F:protein-N-terminal-glutamate acetyltransferase activity"/>
    <property type="evidence" value="ECO:0007669"/>
    <property type="project" value="TreeGrafter"/>
</dbReference>